<accession>B3RPI5</accession>
<gene>
    <name evidence="4" type="ORF">TRIADDRAFT_21647</name>
</gene>
<dbReference type="RefSeq" id="XP_002109477.1">
    <property type="nucleotide sequence ID" value="XM_002109441.1"/>
</dbReference>
<dbReference type="Gene3D" id="2.130.10.30">
    <property type="entry name" value="Regulator of chromosome condensation 1/beta-lactamase-inhibitor protein II"/>
    <property type="match status" value="2"/>
</dbReference>
<dbReference type="eggNOG" id="ENOG502QSCJ">
    <property type="taxonomic scope" value="Eukaryota"/>
</dbReference>
<dbReference type="PROSITE" id="PS50012">
    <property type="entry name" value="RCC1_3"/>
    <property type="match status" value="6"/>
</dbReference>
<evidence type="ECO:0000313" key="4">
    <source>
        <dbReference type="EMBL" id="EDV27643.1"/>
    </source>
</evidence>
<dbReference type="InParanoid" id="B3RPI5"/>
<dbReference type="PRINTS" id="PR00633">
    <property type="entry name" value="RCCNDNSATION"/>
</dbReference>
<dbReference type="PhylomeDB" id="B3RPI5"/>
<dbReference type="InterPro" id="IPR000408">
    <property type="entry name" value="Reg_chr_condens"/>
</dbReference>
<dbReference type="InterPro" id="IPR051625">
    <property type="entry name" value="Signaling_Regulatory_Domain"/>
</dbReference>
<dbReference type="Proteomes" id="UP000009022">
    <property type="component" value="Unassembled WGS sequence"/>
</dbReference>
<feature type="repeat" description="RCC1" evidence="2">
    <location>
        <begin position="52"/>
        <end position="103"/>
    </location>
</feature>
<keyword evidence="1" id="KW-0677">Repeat</keyword>
<dbReference type="HOGENOM" id="CLU_736129_0_0_1"/>
<dbReference type="InterPro" id="IPR058923">
    <property type="entry name" value="RCC1-like_dom"/>
</dbReference>
<evidence type="ECO:0000256" key="1">
    <source>
        <dbReference type="ARBA" id="ARBA00022737"/>
    </source>
</evidence>
<dbReference type="STRING" id="10228.B3RPI5"/>
<dbReference type="OMA" id="VFIQCKT"/>
<feature type="domain" description="RCC1-like" evidence="3">
    <location>
        <begin position="1"/>
        <end position="312"/>
    </location>
</feature>
<feature type="repeat" description="RCC1" evidence="2">
    <location>
        <begin position="264"/>
        <end position="315"/>
    </location>
</feature>
<dbReference type="PROSITE" id="PS00626">
    <property type="entry name" value="RCC1_2"/>
    <property type="match status" value="3"/>
</dbReference>
<feature type="repeat" description="RCC1" evidence="2">
    <location>
        <begin position="159"/>
        <end position="211"/>
    </location>
</feature>
<dbReference type="PANTHER" id="PTHR22872">
    <property type="entry name" value="BTK-BINDING PROTEIN-RELATED"/>
    <property type="match status" value="1"/>
</dbReference>
<feature type="repeat" description="RCC1" evidence="2">
    <location>
        <begin position="107"/>
        <end position="158"/>
    </location>
</feature>
<dbReference type="OrthoDB" id="10253607at2759"/>
<evidence type="ECO:0000256" key="2">
    <source>
        <dbReference type="PROSITE-ProRule" id="PRU00235"/>
    </source>
</evidence>
<proteinExistence type="predicted"/>
<organism evidence="4 5">
    <name type="scientific">Trichoplax adhaerens</name>
    <name type="common">Trichoplax reptans</name>
    <dbReference type="NCBI Taxonomy" id="10228"/>
    <lineage>
        <taxon>Eukaryota</taxon>
        <taxon>Metazoa</taxon>
        <taxon>Placozoa</taxon>
        <taxon>Uniplacotomia</taxon>
        <taxon>Trichoplacea</taxon>
        <taxon>Trichoplacidae</taxon>
        <taxon>Trichoplax</taxon>
    </lineage>
</organism>
<dbReference type="InterPro" id="IPR009091">
    <property type="entry name" value="RCC1/BLIP-II"/>
</dbReference>
<evidence type="ECO:0000259" key="3">
    <source>
        <dbReference type="Pfam" id="PF25390"/>
    </source>
</evidence>
<sequence length="330" mass="35274">VYTWGSGINGALGHGEDIDIPSPRVVEALLAYNIKRLACGLHTVFALNAEDGKVYSWGLGKYGILGQGNLRSRFAPLKIASFKSSNVIDISCHELHAAAVTSVTNTGSVYSFGDNSNSQLGVGDTEPYAEPQLVTVLNDENIIKVACGKYHSAALSAKGNLFLWGLGDDGQLGLGNYNLSTEPTILHIGEKKAKVMDVACGDLHTCILTVGGLVYAFGSNIYGQIAAPSMNKFHLPYRISFNTSKRFVSVSCGSFHSAAITENGKLYAWGLETDGRLGLGDCKQRSSPTEVEGFRDKKIGRIACGSKHTAALIILSSSADKKFKSSWRTT</sequence>
<feature type="non-terminal residue" evidence="4">
    <location>
        <position position="1"/>
    </location>
</feature>
<feature type="repeat" description="RCC1" evidence="2">
    <location>
        <begin position="212"/>
        <end position="263"/>
    </location>
</feature>
<protein>
    <recommendedName>
        <fullName evidence="3">RCC1-like domain-containing protein</fullName>
    </recommendedName>
</protein>
<dbReference type="Pfam" id="PF25390">
    <property type="entry name" value="WD40_RLD"/>
    <property type="match status" value="1"/>
</dbReference>
<dbReference type="CTD" id="6751243"/>
<dbReference type="AlphaFoldDB" id="B3RPI5"/>
<reference evidence="4 5" key="1">
    <citation type="journal article" date="2008" name="Nature">
        <title>The Trichoplax genome and the nature of placozoans.</title>
        <authorList>
            <person name="Srivastava M."/>
            <person name="Begovic E."/>
            <person name="Chapman J."/>
            <person name="Putnam N.H."/>
            <person name="Hellsten U."/>
            <person name="Kawashima T."/>
            <person name="Kuo A."/>
            <person name="Mitros T."/>
            <person name="Salamov A."/>
            <person name="Carpenter M.L."/>
            <person name="Signorovitch A.Y."/>
            <person name="Moreno M.A."/>
            <person name="Kamm K."/>
            <person name="Grimwood J."/>
            <person name="Schmutz J."/>
            <person name="Shapiro H."/>
            <person name="Grigoriev I.V."/>
            <person name="Buss L.W."/>
            <person name="Schierwater B."/>
            <person name="Dellaporta S.L."/>
            <person name="Rokhsar D.S."/>
        </authorList>
    </citation>
    <scope>NUCLEOTIDE SEQUENCE [LARGE SCALE GENOMIC DNA]</scope>
    <source>
        <strain evidence="4 5">Grell-BS-1999</strain>
    </source>
</reference>
<feature type="repeat" description="RCC1" evidence="2">
    <location>
        <begin position="1"/>
        <end position="50"/>
    </location>
</feature>
<evidence type="ECO:0000313" key="5">
    <source>
        <dbReference type="Proteomes" id="UP000009022"/>
    </source>
</evidence>
<dbReference type="KEGG" id="tad:TRIADDRAFT_21647"/>
<dbReference type="EMBL" id="DS985242">
    <property type="protein sequence ID" value="EDV27643.1"/>
    <property type="molecule type" value="Genomic_DNA"/>
</dbReference>
<keyword evidence="5" id="KW-1185">Reference proteome</keyword>
<dbReference type="GeneID" id="6751243"/>
<dbReference type="SUPFAM" id="SSF50985">
    <property type="entry name" value="RCC1/BLIP-II"/>
    <property type="match status" value="1"/>
</dbReference>
<name>B3RPI5_TRIAD</name>